<reference evidence="2" key="1">
    <citation type="journal article" date="2022" name="Mol. Ecol. Resour.">
        <title>The genomes of chicory, endive, great burdock and yacon provide insights into Asteraceae palaeo-polyploidization history and plant inulin production.</title>
        <authorList>
            <person name="Fan W."/>
            <person name="Wang S."/>
            <person name="Wang H."/>
            <person name="Wang A."/>
            <person name="Jiang F."/>
            <person name="Liu H."/>
            <person name="Zhao H."/>
            <person name="Xu D."/>
            <person name="Zhang Y."/>
        </authorList>
    </citation>
    <scope>NUCLEOTIDE SEQUENCE [LARGE SCALE GENOMIC DNA]</scope>
    <source>
        <strain evidence="2">cv. Yunnan</strain>
    </source>
</reference>
<accession>A0ACB9G1H6</accession>
<protein>
    <submittedName>
        <fullName evidence="1">Uncharacterized protein</fullName>
    </submittedName>
</protein>
<dbReference type="EMBL" id="CM042032">
    <property type="protein sequence ID" value="KAI3776652.1"/>
    <property type="molecule type" value="Genomic_DNA"/>
</dbReference>
<keyword evidence="2" id="KW-1185">Reference proteome</keyword>
<name>A0ACB9G1H6_9ASTR</name>
<dbReference type="Proteomes" id="UP001056120">
    <property type="component" value="Linkage Group LG15"/>
</dbReference>
<proteinExistence type="predicted"/>
<comment type="caution">
    <text evidence="1">The sequence shown here is derived from an EMBL/GenBank/DDBJ whole genome shotgun (WGS) entry which is preliminary data.</text>
</comment>
<evidence type="ECO:0000313" key="1">
    <source>
        <dbReference type="EMBL" id="KAI3776652.1"/>
    </source>
</evidence>
<reference evidence="1 2" key="2">
    <citation type="journal article" date="2022" name="Mol. Ecol. Resour.">
        <title>The genomes of chicory, endive, great burdock and yacon provide insights into Asteraceae paleo-polyploidization history and plant inulin production.</title>
        <authorList>
            <person name="Fan W."/>
            <person name="Wang S."/>
            <person name="Wang H."/>
            <person name="Wang A."/>
            <person name="Jiang F."/>
            <person name="Liu H."/>
            <person name="Zhao H."/>
            <person name="Xu D."/>
            <person name="Zhang Y."/>
        </authorList>
    </citation>
    <scope>NUCLEOTIDE SEQUENCE [LARGE SCALE GENOMIC DNA]</scope>
    <source>
        <strain evidence="2">cv. Yunnan</strain>
        <tissue evidence="1">Leaves</tissue>
    </source>
</reference>
<sequence length="237" mass="26344">MFIRIASMLLSNLGLAYEGWERVGVSTLERRGTHILDTLASIFYDGGEYNILLLSLEEGLPKAPTSQTFDPLVSSPLEFVPTASKKTSELLDPNNSDLKILETPPKILEEKEGKSPQDSDGYSVTNTNLDQGEGGVDKAVISRKSRSSKAVCIDPSLYSRRVKDLSSPEERLIVGRMSIEALVGKAHQSEVEHLQKRISVDEALITKLKDHALVMQKRHADDLEIMEKTCQDHRTQL</sequence>
<gene>
    <name evidence="1" type="ORF">L1987_46439</name>
</gene>
<organism evidence="1 2">
    <name type="scientific">Smallanthus sonchifolius</name>
    <dbReference type="NCBI Taxonomy" id="185202"/>
    <lineage>
        <taxon>Eukaryota</taxon>
        <taxon>Viridiplantae</taxon>
        <taxon>Streptophyta</taxon>
        <taxon>Embryophyta</taxon>
        <taxon>Tracheophyta</taxon>
        <taxon>Spermatophyta</taxon>
        <taxon>Magnoliopsida</taxon>
        <taxon>eudicotyledons</taxon>
        <taxon>Gunneridae</taxon>
        <taxon>Pentapetalae</taxon>
        <taxon>asterids</taxon>
        <taxon>campanulids</taxon>
        <taxon>Asterales</taxon>
        <taxon>Asteraceae</taxon>
        <taxon>Asteroideae</taxon>
        <taxon>Heliantheae alliance</taxon>
        <taxon>Millerieae</taxon>
        <taxon>Smallanthus</taxon>
    </lineage>
</organism>
<evidence type="ECO:0000313" key="2">
    <source>
        <dbReference type="Proteomes" id="UP001056120"/>
    </source>
</evidence>